<keyword evidence="1" id="KW-0812">Transmembrane</keyword>
<name>A0A7G3AP58_LUTLO</name>
<organism evidence="2">
    <name type="scientific">Lutzomyia longipalpis</name>
    <name type="common">Sand fly</name>
    <dbReference type="NCBI Taxonomy" id="7200"/>
    <lineage>
        <taxon>Eukaryota</taxon>
        <taxon>Metazoa</taxon>
        <taxon>Ecdysozoa</taxon>
        <taxon>Arthropoda</taxon>
        <taxon>Hexapoda</taxon>
        <taxon>Insecta</taxon>
        <taxon>Pterygota</taxon>
        <taxon>Neoptera</taxon>
        <taxon>Endopterygota</taxon>
        <taxon>Diptera</taxon>
        <taxon>Nematocera</taxon>
        <taxon>Psychodoidea</taxon>
        <taxon>Psychodidae</taxon>
        <taxon>Lutzomyia</taxon>
        <taxon>Lutzomyia</taxon>
    </lineage>
</organism>
<feature type="transmembrane region" description="Helical" evidence="1">
    <location>
        <begin position="12"/>
        <end position="28"/>
    </location>
</feature>
<evidence type="ECO:0000256" key="1">
    <source>
        <dbReference type="SAM" id="Phobius"/>
    </source>
</evidence>
<protein>
    <submittedName>
        <fullName evidence="2">Putative secreted protein</fullName>
    </submittedName>
</protein>
<proteinExistence type="predicted"/>
<evidence type="ECO:0000313" key="2">
    <source>
        <dbReference type="EMBL" id="MBC1173213.1"/>
    </source>
</evidence>
<dbReference type="AlphaFoldDB" id="A0A7G3AP58"/>
<reference evidence="2" key="1">
    <citation type="journal article" date="2020" name="BMC">
        <title>Leishmania infection induces a limited differential gene expression in the sand fly midgut.</title>
        <authorList>
            <person name="Coutinho-Abreu I.V."/>
            <person name="Serafim T.D."/>
            <person name="Meneses C."/>
            <person name="Kamhawi S."/>
            <person name="Oliveira F."/>
            <person name="Valenzuela J.G."/>
        </authorList>
    </citation>
    <scope>NUCLEOTIDE SEQUENCE</scope>
    <source>
        <strain evidence="2">Jacobina</strain>
        <tissue evidence="2">Midgut</tissue>
    </source>
</reference>
<keyword evidence="1" id="KW-1133">Transmembrane helix</keyword>
<accession>A0A7G3AP58</accession>
<dbReference type="EMBL" id="GITU01004510">
    <property type="protein sequence ID" value="MBC1173213.1"/>
    <property type="molecule type" value="Transcribed_RNA"/>
</dbReference>
<keyword evidence="1" id="KW-0472">Membrane</keyword>
<sequence length="67" mass="7881">MLSSCRKLVKKSLILFGIVIVNCLFLNLKQNLNCSSNFKQNEDFTSSYFKIKTFLPRLEWQKKIASY</sequence>